<comment type="subcellular location">
    <subcellularLocation>
        <location evidence="11">Cytoplasm</location>
    </subcellularLocation>
    <text evidence="11">About half TF is bound to the ribosome near the polypeptide exit tunnel while the other half is free in the cytoplasm.</text>
</comment>
<dbReference type="GO" id="GO:0003755">
    <property type="term" value="F:peptidyl-prolyl cis-trans isomerase activity"/>
    <property type="evidence" value="ECO:0007669"/>
    <property type="project" value="UniProtKB-EC"/>
</dbReference>
<dbReference type="Pfam" id="PF00254">
    <property type="entry name" value="FKBP_C"/>
    <property type="match status" value="1"/>
</dbReference>
<dbReference type="NCBIfam" id="TIGR00115">
    <property type="entry name" value="tig"/>
    <property type="match status" value="1"/>
</dbReference>
<dbReference type="SUPFAM" id="SSF54534">
    <property type="entry name" value="FKBP-like"/>
    <property type="match status" value="1"/>
</dbReference>
<dbReference type="EMBL" id="CP102734">
    <property type="protein sequence ID" value="UVD81913.1"/>
    <property type="molecule type" value="Genomic_DNA"/>
</dbReference>
<dbReference type="InterPro" id="IPR046357">
    <property type="entry name" value="PPIase_dom_sf"/>
</dbReference>
<dbReference type="InterPro" id="IPR027304">
    <property type="entry name" value="Trigger_fact/SurA_dom_sf"/>
</dbReference>
<evidence type="ECO:0000256" key="10">
    <source>
        <dbReference type="ARBA" id="ARBA00029986"/>
    </source>
</evidence>
<evidence type="ECO:0000256" key="6">
    <source>
        <dbReference type="ARBA" id="ARBA00023110"/>
    </source>
</evidence>
<accession>A0ABY5R8Z6</accession>
<dbReference type="Gene3D" id="3.10.50.40">
    <property type="match status" value="1"/>
</dbReference>
<comment type="catalytic activity">
    <reaction evidence="1 11 12">
        <text>[protein]-peptidylproline (omega=180) = [protein]-peptidylproline (omega=0)</text>
        <dbReference type="Rhea" id="RHEA:16237"/>
        <dbReference type="Rhea" id="RHEA-COMP:10747"/>
        <dbReference type="Rhea" id="RHEA-COMP:10748"/>
        <dbReference type="ChEBI" id="CHEBI:83833"/>
        <dbReference type="ChEBI" id="CHEBI:83834"/>
        <dbReference type="EC" id="5.2.1.8"/>
    </reaction>
</comment>
<organism evidence="15 16">
    <name type="scientific">Mycoplasma iguanae</name>
    <dbReference type="NCBI Taxonomy" id="292461"/>
    <lineage>
        <taxon>Bacteria</taxon>
        <taxon>Bacillati</taxon>
        <taxon>Mycoplasmatota</taxon>
        <taxon>Mollicutes</taxon>
        <taxon>Mycoplasmataceae</taxon>
        <taxon>Mycoplasma</taxon>
    </lineage>
</organism>
<proteinExistence type="inferred from homology"/>
<evidence type="ECO:0000313" key="16">
    <source>
        <dbReference type="Proteomes" id="UP001059252"/>
    </source>
</evidence>
<keyword evidence="8 11" id="KW-0413">Isomerase</keyword>
<keyword evidence="11" id="KW-0963">Cytoplasm</keyword>
<keyword evidence="5 11" id="KW-0132">Cell division</keyword>
<evidence type="ECO:0000256" key="7">
    <source>
        <dbReference type="ARBA" id="ARBA00023186"/>
    </source>
</evidence>
<dbReference type="Gene3D" id="1.10.3120.10">
    <property type="entry name" value="Trigger factor, C-terminal domain"/>
    <property type="match status" value="1"/>
</dbReference>
<name>A0ABY5R8Z6_9MOLU</name>
<evidence type="ECO:0000256" key="11">
    <source>
        <dbReference type="HAMAP-Rule" id="MF_00303"/>
    </source>
</evidence>
<dbReference type="PROSITE" id="PS50059">
    <property type="entry name" value="FKBP_PPIASE"/>
    <property type="match status" value="1"/>
</dbReference>
<evidence type="ECO:0000256" key="1">
    <source>
        <dbReference type="ARBA" id="ARBA00000971"/>
    </source>
</evidence>
<evidence type="ECO:0000256" key="5">
    <source>
        <dbReference type="ARBA" id="ARBA00022618"/>
    </source>
</evidence>
<evidence type="ECO:0000313" key="15">
    <source>
        <dbReference type="EMBL" id="UVD81913.1"/>
    </source>
</evidence>
<reference evidence="15" key="1">
    <citation type="submission" date="2022-08" db="EMBL/GenBank/DDBJ databases">
        <title>Complete genome of Mycoplasma iguanae type strain 2327.</title>
        <authorList>
            <person name="Spergser J."/>
        </authorList>
    </citation>
    <scope>NUCLEOTIDE SEQUENCE</scope>
    <source>
        <strain evidence="15">2327</strain>
    </source>
</reference>
<evidence type="ECO:0000256" key="3">
    <source>
        <dbReference type="ARBA" id="ARBA00013194"/>
    </source>
</evidence>
<dbReference type="SUPFAM" id="SSF102735">
    <property type="entry name" value="Trigger factor ribosome-binding domain"/>
    <property type="match status" value="1"/>
</dbReference>
<dbReference type="Pfam" id="PF05698">
    <property type="entry name" value="Trigger_C"/>
    <property type="match status" value="1"/>
</dbReference>
<dbReference type="InterPro" id="IPR001179">
    <property type="entry name" value="PPIase_FKBP_dom"/>
</dbReference>
<keyword evidence="16" id="KW-1185">Reference proteome</keyword>
<sequence>MELKREVDLKTSLLKITVNVDSKLWVEEQEKVKNNLIKNVVVPGFRKGKVPHATAEKKINQHSVIEKSLNNLLPKVAQEAAREIKPDDIILGEASFAVDSLTKTELIITVSYPIYPEFELKGYKDSGIKLEEKTVTEAELDEQKRKLVEKNSVMISTENPIKKGDLILFSFKGFIEGKEFEGGSADEFELKIGSGHFIPGFEENLIGKTKGFKGSIDVVFPEDYHMEKYAGKPATFEIEIFDVKEIEVPELTDEFITELAIPNVKTIAEFSTYLRDLTEREVKEAARVKFQEKLFSNIIKQTTFPIPETIILSEMKSINQKFEDSLKSQGFTRKEYLELTNFNEEQIGQQIRDEALKNLKKSLIFAEVAKLEKLEVSDAEYDEEYEKLMKVYGISTIEEIKKVLPRTNLQMPILNRKVIDRLIELNK</sequence>
<evidence type="ECO:0000256" key="13">
    <source>
        <dbReference type="RuleBase" id="RU003914"/>
    </source>
</evidence>
<dbReference type="InterPro" id="IPR008881">
    <property type="entry name" value="Trigger_fac_ribosome-bd_bac"/>
</dbReference>
<dbReference type="InterPro" id="IPR005215">
    <property type="entry name" value="Trig_fac"/>
</dbReference>
<dbReference type="PIRSF" id="PIRSF003095">
    <property type="entry name" value="Trigger_factor"/>
    <property type="match status" value="1"/>
</dbReference>
<protein>
    <recommendedName>
        <fullName evidence="4 11">Trigger factor</fullName>
        <shortName evidence="11">TF</shortName>
        <ecNumber evidence="3 11">5.2.1.8</ecNumber>
    </recommendedName>
    <alternativeName>
        <fullName evidence="10 11">PPIase</fullName>
    </alternativeName>
</protein>
<evidence type="ECO:0000256" key="4">
    <source>
        <dbReference type="ARBA" id="ARBA00016902"/>
    </source>
</evidence>
<dbReference type="EC" id="5.2.1.8" evidence="3 11"/>
<evidence type="ECO:0000256" key="2">
    <source>
        <dbReference type="ARBA" id="ARBA00005464"/>
    </source>
</evidence>
<evidence type="ECO:0000256" key="8">
    <source>
        <dbReference type="ARBA" id="ARBA00023235"/>
    </source>
</evidence>
<comment type="function">
    <text evidence="11">Involved in protein export. Acts as a chaperone by maintaining the newly synthesized protein in an open conformation. Functions as a peptidyl-prolyl cis-trans isomerase.</text>
</comment>
<keyword evidence="6 11" id="KW-0697">Rotamase</keyword>
<feature type="domain" description="PPIase FKBP-type" evidence="14">
    <location>
        <begin position="164"/>
        <end position="249"/>
    </location>
</feature>
<comment type="similarity">
    <text evidence="2 11 13">Belongs to the FKBP-type PPIase family. Tig subfamily.</text>
</comment>
<dbReference type="SUPFAM" id="SSF109998">
    <property type="entry name" value="Triger factor/SurA peptide-binding domain-like"/>
    <property type="match status" value="1"/>
</dbReference>
<evidence type="ECO:0000256" key="12">
    <source>
        <dbReference type="PROSITE-ProRule" id="PRU00277"/>
    </source>
</evidence>
<dbReference type="InterPro" id="IPR036611">
    <property type="entry name" value="Trigger_fac_ribosome-bd_sf"/>
</dbReference>
<dbReference type="RefSeq" id="WP_258211087.1">
    <property type="nucleotide sequence ID" value="NZ_CP102734.1"/>
</dbReference>
<dbReference type="InterPro" id="IPR037041">
    <property type="entry name" value="Trigger_fac_C_sf"/>
</dbReference>
<evidence type="ECO:0000256" key="9">
    <source>
        <dbReference type="ARBA" id="ARBA00023306"/>
    </source>
</evidence>
<keyword evidence="7 11" id="KW-0143">Chaperone</keyword>
<evidence type="ECO:0000259" key="14">
    <source>
        <dbReference type="PROSITE" id="PS50059"/>
    </source>
</evidence>
<dbReference type="Proteomes" id="UP001059252">
    <property type="component" value="Chromosome"/>
</dbReference>
<gene>
    <name evidence="11 15" type="primary">tig</name>
    <name evidence="15" type="ORF">NV226_01235</name>
</gene>
<keyword evidence="9 11" id="KW-0131">Cell cycle</keyword>
<dbReference type="Pfam" id="PF05697">
    <property type="entry name" value="Trigger_N"/>
    <property type="match status" value="1"/>
</dbReference>
<dbReference type="HAMAP" id="MF_00303">
    <property type="entry name" value="Trigger_factor_Tig"/>
    <property type="match status" value="1"/>
</dbReference>
<comment type="domain">
    <text evidence="11">Consists of 3 domains; the N-terminus binds the ribosome, the middle domain has PPIase activity, while the C-terminus has intrinsic chaperone activity on its own.</text>
</comment>
<dbReference type="InterPro" id="IPR008880">
    <property type="entry name" value="Trigger_fac_C"/>
</dbReference>
<dbReference type="Gene3D" id="3.30.70.1050">
    <property type="entry name" value="Trigger factor ribosome-binding domain"/>
    <property type="match status" value="1"/>
</dbReference>